<dbReference type="InterPro" id="IPR020901">
    <property type="entry name" value="Prtase_inh_Kunz-CS"/>
</dbReference>
<dbReference type="PROSITE" id="PS51257">
    <property type="entry name" value="PROKAR_LIPOPROTEIN"/>
    <property type="match status" value="1"/>
</dbReference>
<dbReference type="PRINTS" id="PR00759">
    <property type="entry name" value="BASICPTASE"/>
</dbReference>
<name>A0A815Q8Z1_9BILA</name>
<evidence type="ECO:0000259" key="2">
    <source>
        <dbReference type="PROSITE" id="PS50279"/>
    </source>
</evidence>
<dbReference type="InterPro" id="IPR002223">
    <property type="entry name" value="Kunitz_BPTI"/>
</dbReference>
<dbReference type="SUPFAM" id="SSF57362">
    <property type="entry name" value="BPTI-like"/>
    <property type="match status" value="1"/>
</dbReference>
<keyword evidence="1" id="KW-0732">Signal</keyword>
<gene>
    <name evidence="3" type="ORF">VCS650_LOCUS39989</name>
</gene>
<dbReference type="AlphaFoldDB" id="A0A815Q8Z1"/>
<dbReference type="Proteomes" id="UP000663891">
    <property type="component" value="Unassembled WGS sequence"/>
</dbReference>
<dbReference type="PROSITE" id="PS00280">
    <property type="entry name" value="BPTI_KUNITZ_1"/>
    <property type="match status" value="1"/>
</dbReference>
<dbReference type="OrthoDB" id="10268976at2759"/>
<dbReference type="PROSITE" id="PS50279">
    <property type="entry name" value="BPTI_KUNITZ_2"/>
    <property type="match status" value="1"/>
</dbReference>
<sequence>MNSYKNLLTWILLISTVTFSRTSSCLPGIVGTCGCCDSTRTTCIEIPYNILPFVTPNYMCISNEIIKTFSFTLCNCTLKDSALCLCFNRTQSFPIYEQCDSYTECAIADIHVKAKHEIYNTLCNRPIRTGRCSYRYTNRFYFDFHHNLCKEFMYSGCSANRKTFLTREFCEHTCEF</sequence>
<evidence type="ECO:0000313" key="3">
    <source>
        <dbReference type="EMBL" id="CAF1460018.1"/>
    </source>
</evidence>
<protein>
    <recommendedName>
        <fullName evidence="2">BPTI/Kunitz inhibitor domain-containing protein</fullName>
    </recommendedName>
</protein>
<dbReference type="Pfam" id="PF00014">
    <property type="entry name" value="Kunitz_BPTI"/>
    <property type="match status" value="1"/>
</dbReference>
<comment type="caution">
    <text evidence="3">The sequence shown here is derived from an EMBL/GenBank/DDBJ whole genome shotgun (WGS) entry which is preliminary data.</text>
</comment>
<dbReference type="Gene3D" id="4.10.410.10">
    <property type="entry name" value="Pancreatic trypsin inhibitor Kunitz domain"/>
    <property type="match status" value="1"/>
</dbReference>
<feature type="signal peptide" evidence="1">
    <location>
        <begin position="1"/>
        <end position="22"/>
    </location>
</feature>
<accession>A0A815Q8Z1</accession>
<evidence type="ECO:0000313" key="4">
    <source>
        <dbReference type="Proteomes" id="UP000663891"/>
    </source>
</evidence>
<dbReference type="SMART" id="SM00131">
    <property type="entry name" value="KU"/>
    <property type="match status" value="1"/>
</dbReference>
<proteinExistence type="predicted"/>
<evidence type="ECO:0000256" key="1">
    <source>
        <dbReference type="SAM" id="SignalP"/>
    </source>
</evidence>
<dbReference type="InterPro" id="IPR036880">
    <property type="entry name" value="Kunitz_BPTI_sf"/>
</dbReference>
<reference evidence="3" key="1">
    <citation type="submission" date="2021-02" db="EMBL/GenBank/DDBJ databases">
        <authorList>
            <person name="Nowell W R."/>
        </authorList>
    </citation>
    <scope>NUCLEOTIDE SEQUENCE</scope>
</reference>
<organism evidence="3 4">
    <name type="scientific">Adineta steineri</name>
    <dbReference type="NCBI Taxonomy" id="433720"/>
    <lineage>
        <taxon>Eukaryota</taxon>
        <taxon>Metazoa</taxon>
        <taxon>Spiralia</taxon>
        <taxon>Gnathifera</taxon>
        <taxon>Rotifera</taxon>
        <taxon>Eurotatoria</taxon>
        <taxon>Bdelloidea</taxon>
        <taxon>Adinetida</taxon>
        <taxon>Adinetidae</taxon>
        <taxon>Adineta</taxon>
    </lineage>
</organism>
<dbReference type="GO" id="GO:0004867">
    <property type="term" value="F:serine-type endopeptidase inhibitor activity"/>
    <property type="evidence" value="ECO:0007669"/>
    <property type="project" value="InterPro"/>
</dbReference>
<dbReference type="EMBL" id="CAJNON010001405">
    <property type="protein sequence ID" value="CAF1460018.1"/>
    <property type="molecule type" value="Genomic_DNA"/>
</dbReference>
<feature type="chain" id="PRO_5032718319" description="BPTI/Kunitz inhibitor domain-containing protein" evidence="1">
    <location>
        <begin position="23"/>
        <end position="176"/>
    </location>
</feature>
<feature type="domain" description="BPTI/Kunitz inhibitor" evidence="2">
    <location>
        <begin position="123"/>
        <end position="174"/>
    </location>
</feature>